<feature type="disulfide bond" evidence="22">
    <location>
        <begin position="89"/>
        <end position="107"/>
    </location>
</feature>
<comment type="caution">
    <text evidence="23">Lacks conserved residue(s) required for the propagation of feature annotation.</text>
</comment>
<comment type="subunit">
    <text evidence="21">Monomer or dimer; as a C5b-7 complex it can also form multimeric rosettes. Component of the membrane attack complex (MAC), composed of complement C5b, C6, C7, C8A, C8B, C8G and multiple copies of the pore-forming subunit C9.</text>
</comment>
<dbReference type="PROSITE" id="PS50923">
    <property type="entry name" value="SUSHI"/>
    <property type="match status" value="2"/>
</dbReference>
<feature type="disulfide bond" evidence="23">
    <location>
        <begin position="587"/>
        <end position="614"/>
    </location>
</feature>
<dbReference type="Proteomes" id="UP001066276">
    <property type="component" value="Chromosome 1_2"/>
</dbReference>
<dbReference type="CDD" id="cd00112">
    <property type="entry name" value="LDLa"/>
    <property type="match status" value="1"/>
</dbReference>
<evidence type="ECO:0000256" key="12">
    <source>
        <dbReference type="ARBA" id="ARBA00022859"/>
    </source>
</evidence>
<dbReference type="CDD" id="cd00033">
    <property type="entry name" value="CCP"/>
    <property type="match status" value="2"/>
</dbReference>
<dbReference type="SMART" id="SM00032">
    <property type="entry name" value="CCP"/>
    <property type="match status" value="2"/>
</dbReference>
<evidence type="ECO:0000313" key="28">
    <source>
        <dbReference type="EMBL" id="KAJ1210246.1"/>
    </source>
</evidence>
<evidence type="ECO:0000256" key="17">
    <source>
        <dbReference type="ARBA" id="ARBA00023180"/>
    </source>
</evidence>
<keyword evidence="4" id="KW-0964">Secreted</keyword>
<dbReference type="Pfam" id="PF01823">
    <property type="entry name" value="MACPF"/>
    <property type="match status" value="1"/>
</dbReference>
<keyword evidence="16 23" id="KW-1015">Disulfide bond</keyword>
<organism evidence="28 29">
    <name type="scientific">Pleurodeles waltl</name>
    <name type="common">Iberian ribbed newt</name>
    <dbReference type="NCBI Taxonomy" id="8319"/>
    <lineage>
        <taxon>Eukaryota</taxon>
        <taxon>Metazoa</taxon>
        <taxon>Chordata</taxon>
        <taxon>Craniata</taxon>
        <taxon>Vertebrata</taxon>
        <taxon>Euteleostomi</taxon>
        <taxon>Amphibia</taxon>
        <taxon>Batrachia</taxon>
        <taxon>Caudata</taxon>
        <taxon>Salamandroidea</taxon>
        <taxon>Salamandridae</taxon>
        <taxon>Pleurodelinae</taxon>
        <taxon>Pleurodeles</taxon>
    </lineage>
</organism>
<dbReference type="InterPro" id="IPR020863">
    <property type="entry name" value="MACPF_CS"/>
</dbReference>
<evidence type="ECO:0000256" key="23">
    <source>
        <dbReference type="PROSITE-ProRule" id="PRU00302"/>
    </source>
</evidence>
<dbReference type="SMART" id="SM00457">
    <property type="entry name" value="MACPF"/>
    <property type="match status" value="1"/>
</dbReference>
<keyword evidence="6" id="KW-1052">Target cell membrane</keyword>
<dbReference type="InterPro" id="IPR000436">
    <property type="entry name" value="Sushi_SCR_CCP_dom"/>
</dbReference>
<comment type="caution">
    <text evidence="28">The sequence shown here is derived from an EMBL/GenBank/DDBJ whole genome shotgun (WGS) entry which is preliminary data.</text>
</comment>
<dbReference type="PROSITE" id="PS51412">
    <property type="entry name" value="MACPF_2"/>
    <property type="match status" value="1"/>
</dbReference>
<dbReference type="GO" id="GO:0045087">
    <property type="term" value="P:innate immune response"/>
    <property type="evidence" value="ECO:0007669"/>
    <property type="project" value="UniProtKB-KW"/>
</dbReference>
<comment type="function">
    <text evidence="20">Component of the membrane attack complex (MAC), a multiprotein complex activated by the complement cascade, which inserts into a target cell membrane and forms a pore, leading to target cell membrane rupture and cell lysis. The MAC is initiated by proteolytic cleavage of C5 into complement C5b in response to the classical, alternative, lectin and GZMK complement pathways. The complement pathways consist in a cascade of proteins that leads to phagocytosis and breakdown of pathogens and signaling that strengthens the adaptive immune system. C7 serves as a membrane anchor. During MAC assembly, associates with C5b and C6 to form the C5b-7 complex, a key lipophilic precursor of the MAC complex, which associates with the outer leaflet and reduces the energy for membrane bending.</text>
</comment>
<feature type="signal peptide" evidence="25">
    <location>
        <begin position="1"/>
        <end position="20"/>
    </location>
</feature>
<dbReference type="PROSITE" id="PS00279">
    <property type="entry name" value="MACPF_1"/>
    <property type="match status" value="1"/>
</dbReference>
<keyword evidence="10" id="KW-0677">Repeat</keyword>
<dbReference type="GO" id="GO:0006958">
    <property type="term" value="P:complement activation, classical pathway"/>
    <property type="evidence" value="ECO:0007669"/>
    <property type="project" value="UniProtKB-KW"/>
</dbReference>
<protein>
    <recommendedName>
        <fullName evidence="19">Complement component C7</fullName>
    </recommendedName>
</protein>
<keyword evidence="18" id="KW-1053">Target membrane</keyword>
<dbReference type="InterPro" id="IPR036055">
    <property type="entry name" value="LDL_receptor-like_sf"/>
</dbReference>
<evidence type="ECO:0000313" key="29">
    <source>
        <dbReference type="Proteomes" id="UP001066276"/>
    </source>
</evidence>
<name>A0AAV7WB58_PLEWA</name>
<dbReference type="GO" id="GO:0031640">
    <property type="term" value="P:killing of cells of another organism"/>
    <property type="evidence" value="ECO:0007669"/>
    <property type="project" value="UniProtKB-KW"/>
</dbReference>
<keyword evidence="13" id="KW-0180">Complement pathway</keyword>
<dbReference type="PANTHER" id="PTHR45742:SF2">
    <property type="entry name" value="COMPLEMENT COMPONENT C7"/>
    <property type="match status" value="1"/>
</dbReference>
<keyword evidence="8 23" id="KW-0768">Sushi</keyword>
<evidence type="ECO:0000256" key="25">
    <source>
        <dbReference type="SAM" id="SignalP"/>
    </source>
</evidence>
<dbReference type="AlphaFoldDB" id="A0AAV7WB58"/>
<dbReference type="Pfam" id="PF21330">
    <property type="entry name" value="Kazal_C7"/>
    <property type="match status" value="1"/>
</dbReference>
<dbReference type="Gene3D" id="2.10.70.10">
    <property type="entry name" value="Complement Module, domain 1"/>
    <property type="match status" value="2"/>
</dbReference>
<reference evidence="28" key="1">
    <citation type="journal article" date="2022" name="bioRxiv">
        <title>Sequencing and chromosome-scale assembly of the giantPleurodeles waltlgenome.</title>
        <authorList>
            <person name="Brown T."/>
            <person name="Elewa A."/>
            <person name="Iarovenko S."/>
            <person name="Subramanian E."/>
            <person name="Araus A.J."/>
            <person name="Petzold A."/>
            <person name="Susuki M."/>
            <person name="Suzuki K.-i.T."/>
            <person name="Hayashi T."/>
            <person name="Toyoda A."/>
            <person name="Oliveira C."/>
            <person name="Osipova E."/>
            <person name="Leigh N.D."/>
            <person name="Simon A."/>
            <person name="Yun M.H."/>
        </authorList>
    </citation>
    <scope>NUCLEOTIDE SEQUENCE</scope>
    <source>
        <strain evidence="28">20211129_DDA</strain>
        <tissue evidence="28">Liver</tissue>
    </source>
</reference>
<evidence type="ECO:0000256" key="13">
    <source>
        <dbReference type="ARBA" id="ARBA00022875"/>
    </source>
</evidence>
<evidence type="ECO:0000256" key="19">
    <source>
        <dbReference type="ARBA" id="ARBA00073222"/>
    </source>
</evidence>
<evidence type="ECO:0000256" key="8">
    <source>
        <dbReference type="ARBA" id="ARBA00022659"/>
    </source>
</evidence>
<dbReference type="PRINTS" id="PR00764">
    <property type="entry name" value="COMPLEMENTC9"/>
</dbReference>
<dbReference type="SUPFAM" id="SSF57535">
    <property type="entry name" value="Complement control module/SCR domain"/>
    <property type="match status" value="2"/>
</dbReference>
<evidence type="ECO:0000256" key="5">
    <source>
        <dbReference type="ARBA" id="ARBA00022536"/>
    </source>
</evidence>
<dbReference type="PRINTS" id="PR01705">
    <property type="entry name" value="TSP1REPEAT"/>
</dbReference>
<accession>A0AAV7WB58</accession>
<dbReference type="InterPro" id="IPR000884">
    <property type="entry name" value="TSP1_rpt"/>
</dbReference>
<dbReference type="Pfam" id="PF21284">
    <property type="entry name" value="C7_FIM2_N"/>
    <property type="match status" value="1"/>
</dbReference>
<keyword evidence="12" id="KW-0391">Immunity</keyword>
<dbReference type="SMART" id="SM00057">
    <property type="entry name" value="FIMAC"/>
    <property type="match status" value="2"/>
</dbReference>
<sequence>MKVLESILLLQVTSLCQVFSSSPVNCVWNNYGPWSECDGCTKTQTRRRTIAVYSQFDGHPCTGHTFETQPCVPTRGCLTEDGCGDRFRCFSGQCISKSLVCNGDHDCEERSTDEEQCEDRKPVCDNDKTPPNTDLTGAGFDVVTGEIKSGVIHTKSFGGKCRLVFNGDTRQYYRLSESVLAYTFQVEVKNDFSYDFYNSSWYYFKTSTEQVRTNYGERSDRSWQHTDKKDKSYHFMVLQNDVEVAQFMNNHPEFLTLAEPFWKDLSNLPAFYEYSAYRKLIENYGTHFLQSGSLGGLYKVIFYMDTEKMKSEGMSVLDMVKCTSSSSGFLFWKKTTKECKTLNEILTWSEGSSSNIIRGDPLVLGGEAKFVAGLSYLDLNNPAGNDARYAAWAGSVKNLPSVIKQKITPLYELVKEVSCDSVKKYYLKRAIEEYMNEKDPCKCRPCKNNGQATIVGSQCICYCKPYTFGSGCEYGYLVQDQPGVTDGSWSCWSSWSSCVRGSGRRSRSRSCNNPYPSGGGKSCSGNAVENQKCEDDEVEYFRTIDPHCFDTTENPTIFCPAPPALENGYVKDPSPEYPAGTRVVYTCVDGYNIVGSSVAKCGVDSKWHFDRIQCQRTVCTSPGLKNDVRISPNKGSYEIGEEVTLSCPPGHHLEGAATIVCETSLNWSPDVKNIQCKKTSPVVDPDPLTPSCQPWEKPQKSTCICKMPSECGSSLDICAIDGRNQKHVALTACKMLALQCLGRTYTVTDDSSCQLPAATERSCGACHLWEKCDGQTNKCICGVGKTCVDGGVSLCVQKDGELTQQTMSECDVGILKCQGKAVTILSMKPCGS</sequence>
<dbReference type="PROSITE" id="PS01209">
    <property type="entry name" value="LDLRA_1"/>
    <property type="match status" value="1"/>
</dbReference>
<dbReference type="Pfam" id="PF00084">
    <property type="entry name" value="Sushi"/>
    <property type="match status" value="2"/>
</dbReference>
<evidence type="ECO:0000256" key="1">
    <source>
        <dbReference type="ARBA" id="ARBA00004175"/>
    </source>
</evidence>
<dbReference type="Pfam" id="PF18434">
    <property type="entry name" value="Kazal_3"/>
    <property type="match status" value="1"/>
</dbReference>
<feature type="domain" description="Sushi" evidence="26">
    <location>
        <begin position="557"/>
        <end position="616"/>
    </location>
</feature>
<evidence type="ECO:0000256" key="18">
    <source>
        <dbReference type="ARBA" id="ARBA00023298"/>
    </source>
</evidence>
<evidence type="ECO:0000256" key="2">
    <source>
        <dbReference type="ARBA" id="ARBA00004613"/>
    </source>
</evidence>
<evidence type="ECO:0000256" key="7">
    <source>
        <dbReference type="ARBA" id="ARBA00022588"/>
    </source>
</evidence>
<gene>
    <name evidence="28" type="ORF">NDU88_005612</name>
</gene>
<dbReference type="GO" id="GO:0005579">
    <property type="term" value="C:membrane attack complex"/>
    <property type="evidence" value="ECO:0007669"/>
    <property type="project" value="UniProtKB-KW"/>
</dbReference>
<keyword evidence="11" id="KW-0204">Cytolysis</keyword>
<evidence type="ECO:0000256" key="22">
    <source>
        <dbReference type="PROSITE-ProRule" id="PRU00124"/>
    </source>
</evidence>
<keyword evidence="5" id="KW-0245">EGF-like domain</keyword>
<keyword evidence="9 25" id="KW-0732">Signal</keyword>
<dbReference type="SUPFAM" id="SSF57424">
    <property type="entry name" value="LDL receptor-like module"/>
    <property type="match status" value="1"/>
</dbReference>
<dbReference type="SUPFAM" id="SSF82895">
    <property type="entry name" value="TSP-1 type 1 repeat"/>
    <property type="match status" value="2"/>
</dbReference>
<dbReference type="InterPro" id="IPR020864">
    <property type="entry name" value="MACPF"/>
</dbReference>
<dbReference type="InterPro" id="IPR036383">
    <property type="entry name" value="TSP1_rpt_sf"/>
</dbReference>
<keyword evidence="15" id="KW-0472">Membrane</keyword>
<dbReference type="InterPro" id="IPR003884">
    <property type="entry name" value="FacI_MAC"/>
</dbReference>
<evidence type="ECO:0000256" key="21">
    <source>
        <dbReference type="ARBA" id="ARBA00093478"/>
    </source>
</evidence>
<evidence type="ECO:0000256" key="4">
    <source>
        <dbReference type="ARBA" id="ARBA00022525"/>
    </source>
</evidence>
<dbReference type="InterPro" id="IPR048825">
    <property type="entry name" value="C7_KAZAL"/>
</dbReference>
<evidence type="ECO:0000256" key="6">
    <source>
        <dbReference type="ARBA" id="ARBA00022537"/>
    </source>
</evidence>
<evidence type="ECO:0000256" key="14">
    <source>
        <dbReference type="ARBA" id="ARBA00023058"/>
    </source>
</evidence>
<evidence type="ECO:0000256" key="9">
    <source>
        <dbReference type="ARBA" id="ARBA00022729"/>
    </source>
</evidence>
<feature type="chain" id="PRO_5043339188" description="Complement component C7" evidence="25">
    <location>
        <begin position="21"/>
        <end position="832"/>
    </location>
</feature>
<dbReference type="Gene3D" id="4.10.400.10">
    <property type="entry name" value="Low-density Lipoprotein Receptor"/>
    <property type="match status" value="1"/>
</dbReference>
<dbReference type="FunFam" id="4.10.400.10:FF:000099">
    <property type="entry name" value="Complement component C7"/>
    <property type="match status" value="1"/>
</dbReference>
<evidence type="ECO:0000256" key="11">
    <source>
        <dbReference type="ARBA" id="ARBA00022852"/>
    </source>
</evidence>
<feature type="region of interest" description="Disordered" evidence="24">
    <location>
        <begin position="501"/>
        <end position="527"/>
    </location>
</feature>
<proteinExistence type="inferred from homology"/>
<dbReference type="Gene3D" id="2.20.100.10">
    <property type="entry name" value="Thrombospondin type-1 (TSP1) repeat"/>
    <property type="match status" value="2"/>
</dbReference>
<evidence type="ECO:0000259" key="26">
    <source>
        <dbReference type="PROSITE" id="PS50923"/>
    </source>
</evidence>
<feature type="domain" description="Sushi" evidence="26">
    <location>
        <begin position="617"/>
        <end position="678"/>
    </location>
</feature>
<dbReference type="SMART" id="SM00209">
    <property type="entry name" value="TSP1"/>
    <property type="match status" value="2"/>
</dbReference>
<dbReference type="InterPro" id="IPR002172">
    <property type="entry name" value="LDrepeatLR_classA_rpt"/>
</dbReference>
<dbReference type="InterPro" id="IPR001862">
    <property type="entry name" value="MAC_perforin"/>
</dbReference>
<evidence type="ECO:0000256" key="15">
    <source>
        <dbReference type="ARBA" id="ARBA00023136"/>
    </source>
</evidence>
<comment type="similarity">
    <text evidence="3">Belongs to the complement C6/C7/C8/C9 family.</text>
</comment>
<dbReference type="InterPro" id="IPR040729">
    <property type="entry name" value="Kazal_3"/>
</dbReference>
<dbReference type="FunFam" id="2.20.100.10:FF:000001">
    <property type="entry name" value="semaphorin-5A isoform X1"/>
    <property type="match status" value="1"/>
</dbReference>
<dbReference type="InterPro" id="IPR048827">
    <property type="entry name" value="C7_FIM2_N"/>
</dbReference>
<dbReference type="InterPro" id="IPR035976">
    <property type="entry name" value="Sushi/SCR/CCP_sf"/>
</dbReference>
<dbReference type="InterPro" id="IPR023415">
    <property type="entry name" value="LDLR_class-A_CS"/>
</dbReference>
<keyword evidence="17" id="KW-0325">Glycoprotein</keyword>
<dbReference type="GO" id="GO:0044218">
    <property type="term" value="C:other organism cell membrane"/>
    <property type="evidence" value="ECO:0007669"/>
    <property type="project" value="UniProtKB-KW"/>
</dbReference>
<evidence type="ECO:0000256" key="3">
    <source>
        <dbReference type="ARBA" id="ARBA00009214"/>
    </source>
</evidence>
<dbReference type="PANTHER" id="PTHR45742">
    <property type="entry name" value="COMPLEMENT COMPONENT C6"/>
    <property type="match status" value="1"/>
</dbReference>
<dbReference type="PROSITE" id="PS50068">
    <property type="entry name" value="LDLRA_2"/>
    <property type="match status" value="1"/>
</dbReference>
<dbReference type="Pfam" id="PF00057">
    <property type="entry name" value="Ldl_recept_a"/>
    <property type="match status" value="1"/>
</dbReference>
<keyword evidence="29" id="KW-1185">Reference proteome</keyword>
<dbReference type="EMBL" id="JANPWB010000002">
    <property type="protein sequence ID" value="KAJ1210246.1"/>
    <property type="molecule type" value="Genomic_DNA"/>
</dbReference>
<dbReference type="Pfam" id="PF00090">
    <property type="entry name" value="TSP_1"/>
    <property type="match status" value="2"/>
</dbReference>
<dbReference type="PROSITE" id="PS50092">
    <property type="entry name" value="TSP1"/>
    <property type="match status" value="2"/>
</dbReference>
<evidence type="ECO:0000256" key="24">
    <source>
        <dbReference type="SAM" id="MobiDB-lite"/>
    </source>
</evidence>
<keyword evidence="14" id="KW-0473">Membrane attack complex</keyword>
<feature type="domain" description="MACPF" evidence="27">
    <location>
        <begin position="120"/>
        <end position="442"/>
    </location>
</feature>
<dbReference type="SMART" id="SM00192">
    <property type="entry name" value="LDLa"/>
    <property type="match status" value="1"/>
</dbReference>
<evidence type="ECO:0000256" key="20">
    <source>
        <dbReference type="ARBA" id="ARBA00093281"/>
    </source>
</evidence>
<dbReference type="Gene3D" id="3.30.60.30">
    <property type="match status" value="2"/>
</dbReference>
<dbReference type="GO" id="GO:0005576">
    <property type="term" value="C:extracellular region"/>
    <property type="evidence" value="ECO:0007669"/>
    <property type="project" value="UniProtKB-SubCell"/>
</dbReference>
<comment type="subcellular location">
    <subcellularLocation>
        <location evidence="2">Secreted</location>
    </subcellularLocation>
    <subcellularLocation>
        <location evidence="1">Target cell membrane</location>
    </subcellularLocation>
</comment>
<evidence type="ECO:0000256" key="16">
    <source>
        <dbReference type="ARBA" id="ARBA00023157"/>
    </source>
</evidence>
<keyword evidence="7" id="KW-0399">Innate immunity</keyword>
<evidence type="ECO:0000256" key="10">
    <source>
        <dbReference type="ARBA" id="ARBA00022737"/>
    </source>
</evidence>
<evidence type="ECO:0000259" key="27">
    <source>
        <dbReference type="PROSITE" id="PS51412"/>
    </source>
</evidence>